<evidence type="ECO:0000313" key="1">
    <source>
        <dbReference type="EMBL" id="MBP1969182.1"/>
    </source>
</evidence>
<dbReference type="RefSeq" id="WP_209462397.1">
    <property type="nucleotide sequence ID" value="NZ_CP110224.1"/>
</dbReference>
<accession>A0ABS4IE13</accession>
<name>A0ABS4IE13_9BACI</name>
<reference evidence="1 2" key="1">
    <citation type="submission" date="2021-03" db="EMBL/GenBank/DDBJ databases">
        <title>Genomic Encyclopedia of Type Strains, Phase IV (KMG-IV): sequencing the most valuable type-strain genomes for metagenomic binning, comparative biology and taxonomic classification.</title>
        <authorList>
            <person name="Goeker M."/>
        </authorList>
    </citation>
    <scope>NUCLEOTIDE SEQUENCE [LARGE SCALE GENOMIC DNA]</scope>
    <source>
        <strain evidence="1 2">DSM 25609</strain>
    </source>
</reference>
<comment type="caution">
    <text evidence="1">The sequence shown here is derived from an EMBL/GenBank/DDBJ whole genome shotgun (WGS) entry which is preliminary data.</text>
</comment>
<evidence type="ECO:0000313" key="2">
    <source>
        <dbReference type="Proteomes" id="UP001519345"/>
    </source>
</evidence>
<dbReference type="Proteomes" id="UP001519345">
    <property type="component" value="Unassembled WGS sequence"/>
</dbReference>
<dbReference type="Gene3D" id="3.40.50.620">
    <property type="entry name" value="HUPs"/>
    <property type="match status" value="1"/>
</dbReference>
<dbReference type="InterPro" id="IPR014729">
    <property type="entry name" value="Rossmann-like_a/b/a_fold"/>
</dbReference>
<sequence length="241" mass="28282">MEYNILWTSGWDSTYRVLDLVLNKKRKIQPYYVMDTDRVSTDFEIEAMEKIKQMIEVKDPEAKDRIKPTININIKDIPPNEEITRNYRILADMSHLGGQYDWLARFADSEDIKGLELSVHIDDTVYGFVKDDIVKKDDGIDVFYTLKDNPSIESLKIFSRYNFPLLQLTKLEMEQNSMKFGFADIMEETWFCHSPINNKPCGFCNPCIYTREEGMGRRVPKPTLKNKAIQFASKVRRKVLR</sequence>
<dbReference type="SUPFAM" id="SSF52402">
    <property type="entry name" value="Adenine nucleotide alpha hydrolases-like"/>
    <property type="match status" value="1"/>
</dbReference>
<dbReference type="Pfam" id="PF06508">
    <property type="entry name" value="QueC"/>
    <property type="match status" value="1"/>
</dbReference>
<organism evidence="1 2">
    <name type="scientific">Virgibacillus natechei</name>
    <dbReference type="NCBI Taxonomy" id="1216297"/>
    <lineage>
        <taxon>Bacteria</taxon>
        <taxon>Bacillati</taxon>
        <taxon>Bacillota</taxon>
        <taxon>Bacilli</taxon>
        <taxon>Bacillales</taxon>
        <taxon>Bacillaceae</taxon>
        <taxon>Virgibacillus</taxon>
    </lineage>
</organism>
<protein>
    <recommendedName>
        <fullName evidence="3">7-cyano-7-deazaguanine synthase</fullName>
    </recommendedName>
</protein>
<proteinExistence type="predicted"/>
<keyword evidence="2" id="KW-1185">Reference proteome</keyword>
<dbReference type="EMBL" id="JAGGKX010000005">
    <property type="protein sequence ID" value="MBP1969182.1"/>
    <property type="molecule type" value="Genomic_DNA"/>
</dbReference>
<gene>
    <name evidence="1" type="ORF">J2Z83_001286</name>
</gene>
<evidence type="ECO:0008006" key="3">
    <source>
        <dbReference type="Google" id="ProtNLM"/>
    </source>
</evidence>
<dbReference type="InterPro" id="IPR018317">
    <property type="entry name" value="QueC"/>
</dbReference>